<dbReference type="PIRSF" id="PIRSF000429">
    <property type="entry name" value="Ac-CoA_Ac_transf"/>
    <property type="match status" value="1"/>
</dbReference>
<dbReference type="GO" id="GO:0003985">
    <property type="term" value="F:acetyl-CoA C-acetyltransferase activity"/>
    <property type="evidence" value="ECO:0007669"/>
    <property type="project" value="UniProtKB-EC"/>
</dbReference>
<dbReference type="InterPro" id="IPR020617">
    <property type="entry name" value="Thiolase_C"/>
</dbReference>
<dbReference type="EC" id="2.3.1.9" evidence="8"/>
<dbReference type="SUPFAM" id="SSF53901">
    <property type="entry name" value="Thiolase-like"/>
    <property type="match status" value="2"/>
</dbReference>
<dbReference type="KEGG" id="tti:THITH_10655"/>
<dbReference type="PANTHER" id="PTHR18919:SF107">
    <property type="entry name" value="ACETYL-COA ACETYLTRANSFERASE, CYTOSOLIC"/>
    <property type="match status" value="1"/>
</dbReference>
<evidence type="ECO:0000256" key="2">
    <source>
        <dbReference type="ARBA" id="ARBA00022679"/>
    </source>
</evidence>
<dbReference type="InterPro" id="IPR016039">
    <property type="entry name" value="Thiolase-like"/>
</dbReference>
<dbReference type="InterPro" id="IPR020610">
    <property type="entry name" value="Thiolase_AS"/>
</dbReference>
<proteinExistence type="inferred from homology"/>
<dbReference type="Pfam" id="PF00108">
    <property type="entry name" value="Thiolase_N"/>
    <property type="match status" value="1"/>
</dbReference>
<dbReference type="InterPro" id="IPR002155">
    <property type="entry name" value="Thiolase"/>
</dbReference>
<dbReference type="PROSITE" id="PS00737">
    <property type="entry name" value="THIOLASE_2"/>
    <property type="match status" value="1"/>
</dbReference>
<feature type="domain" description="Thiolase C-terminal" evidence="7">
    <location>
        <begin position="271"/>
        <end position="393"/>
    </location>
</feature>
<dbReference type="InterPro" id="IPR020616">
    <property type="entry name" value="Thiolase_N"/>
</dbReference>
<dbReference type="EMBL" id="CP007029">
    <property type="protein sequence ID" value="AHE98627.1"/>
    <property type="molecule type" value="Genomic_DNA"/>
</dbReference>
<dbReference type="OrthoDB" id="1402717at2"/>
<gene>
    <name evidence="8" type="ORF">THITH_10655</name>
</gene>
<dbReference type="STRING" id="713585.THITH_10655"/>
<dbReference type="RefSeq" id="WP_006748180.1">
    <property type="nucleotide sequence ID" value="NZ_CP007029.1"/>
</dbReference>
<keyword evidence="9" id="KW-1185">Reference proteome</keyword>
<dbReference type="FunFam" id="3.40.47.10:FF:000010">
    <property type="entry name" value="Acetyl-CoA acetyltransferase (Thiolase)"/>
    <property type="match status" value="1"/>
</dbReference>
<sequence length="395" mass="40760">MSEEIVIVGAARTAVGTLLGSLSDLPASELGAKVIRALLERAGVKPEQVDEVILGQVLTGAAGMNPARQASLAAGIPYATPAMTINMVCGSGLRAVHLASQAVRCGDAGIVVAGGQESMSLAPHALPKSRSGLKMGEWPMKDTMIQDGLWCAITDGHMGNTAENIAREYGISREQQDAFAAESQQRAGAAIRDGAFRDEIVPIEIPQRKGDPIVFDTDEFPRPGTTAETLAKLRPAFHKDGTVTAGNASGINDGAAAVIVTSASKAAELGLKPMARIVSFASAGVDPAVMGTGPIPATRACLEKAGWRHEDLDLVEANEAFAAQAISVNQTLGWDLAKVNVSGGAIALGHPIGASGARVLVTLLHGMQRRDARRGLATLCIGGGQGVAMAVERID</sequence>
<evidence type="ECO:0000256" key="1">
    <source>
        <dbReference type="ARBA" id="ARBA00010982"/>
    </source>
</evidence>
<dbReference type="PANTHER" id="PTHR18919">
    <property type="entry name" value="ACETYL-COA C-ACYLTRANSFERASE"/>
    <property type="match status" value="1"/>
</dbReference>
<evidence type="ECO:0000259" key="7">
    <source>
        <dbReference type="Pfam" id="PF02803"/>
    </source>
</evidence>
<evidence type="ECO:0000313" key="9">
    <source>
        <dbReference type="Proteomes" id="UP000005289"/>
    </source>
</evidence>
<feature type="active site" description="Proton acceptor" evidence="4">
    <location>
        <position position="380"/>
    </location>
</feature>
<dbReference type="HOGENOM" id="CLU_031026_0_0_6"/>
<evidence type="ECO:0000259" key="6">
    <source>
        <dbReference type="Pfam" id="PF00108"/>
    </source>
</evidence>
<evidence type="ECO:0000256" key="4">
    <source>
        <dbReference type="PIRSR" id="PIRSR000429-1"/>
    </source>
</evidence>
<evidence type="ECO:0000256" key="5">
    <source>
        <dbReference type="RuleBase" id="RU003557"/>
    </source>
</evidence>
<feature type="active site" description="Proton acceptor" evidence="4">
    <location>
        <position position="350"/>
    </location>
</feature>
<dbReference type="InterPro" id="IPR020613">
    <property type="entry name" value="Thiolase_CS"/>
</dbReference>
<dbReference type="PROSITE" id="PS00098">
    <property type="entry name" value="THIOLASE_1"/>
    <property type="match status" value="1"/>
</dbReference>
<evidence type="ECO:0000313" key="8">
    <source>
        <dbReference type="EMBL" id="AHE98627.1"/>
    </source>
</evidence>
<keyword evidence="3 5" id="KW-0012">Acyltransferase</keyword>
<name>W0DMZ3_9GAMM</name>
<dbReference type="Proteomes" id="UP000005289">
    <property type="component" value="Chromosome"/>
</dbReference>
<dbReference type="CDD" id="cd00751">
    <property type="entry name" value="thiolase"/>
    <property type="match status" value="1"/>
</dbReference>
<keyword evidence="2 5" id="KW-0808">Transferase</keyword>
<comment type="similarity">
    <text evidence="1 5">Belongs to the thiolase-like superfamily. Thiolase family.</text>
</comment>
<evidence type="ECO:0000256" key="3">
    <source>
        <dbReference type="ARBA" id="ARBA00023315"/>
    </source>
</evidence>
<protein>
    <submittedName>
        <fullName evidence="8">Acetyl-CoA acetyltransferase</fullName>
        <ecNumber evidence="8">2.3.1.9</ecNumber>
    </submittedName>
</protein>
<organism evidence="8 9">
    <name type="scientific">Thioalkalivibrio paradoxus ARh 1</name>
    <dbReference type="NCBI Taxonomy" id="713585"/>
    <lineage>
        <taxon>Bacteria</taxon>
        <taxon>Pseudomonadati</taxon>
        <taxon>Pseudomonadota</taxon>
        <taxon>Gammaproteobacteria</taxon>
        <taxon>Chromatiales</taxon>
        <taxon>Ectothiorhodospiraceae</taxon>
        <taxon>Thioalkalivibrio</taxon>
    </lineage>
</organism>
<feature type="active site" description="Acyl-thioester intermediate" evidence="4">
    <location>
        <position position="89"/>
    </location>
</feature>
<reference evidence="8 9" key="1">
    <citation type="submission" date="2013-12" db="EMBL/GenBank/DDBJ databases">
        <authorList>
            <consortium name="DOE Joint Genome Institute"/>
            <person name="Muyzer G."/>
            <person name="Huntemann M."/>
            <person name="Han J."/>
            <person name="Chen A."/>
            <person name="Kyrpides N."/>
            <person name="Mavromatis K."/>
            <person name="Markowitz V."/>
            <person name="Palaniappan K."/>
            <person name="Ivanova N."/>
            <person name="Schaumberg A."/>
            <person name="Pati A."/>
            <person name="Liolios K."/>
            <person name="Nordberg H.P."/>
            <person name="Cantor M.N."/>
            <person name="Hua S.X."/>
            <person name="Woyke T."/>
        </authorList>
    </citation>
    <scope>NUCLEOTIDE SEQUENCE [LARGE SCALE GENOMIC DNA]</scope>
    <source>
        <strain evidence="8 9">ARh 1</strain>
    </source>
</reference>
<dbReference type="GO" id="GO:0044281">
    <property type="term" value="P:small molecule metabolic process"/>
    <property type="evidence" value="ECO:0007669"/>
    <property type="project" value="UniProtKB-ARBA"/>
</dbReference>
<dbReference type="Gene3D" id="3.40.47.10">
    <property type="match status" value="2"/>
</dbReference>
<accession>W0DMZ3</accession>
<feature type="domain" description="Thiolase N-terminal" evidence="6">
    <location>
        <begin position="5"/>
        <end position="263"/>
    </location>
</feature>
<dbReference type="AlphaFoldDB" id="W0DMZ3"/>
<dbReference type="InterPro" id="IPR020615">
    <property type="entry name" value="Thiolase_acyl_enz_int_AS"/>
</dbReference>
<dbReference type="Pfam" id="PF02803">
    <property type="entry name" value="Thiolase_C"/>
    <property type="match status" value="1"/>
</dbReference>
<dbReference type="NCBIfam" id="TIGR01930">
    <property type="entry name" value="AcCoA-C-Actrans"/>
    <property type="match status" value="1"/>
</dbReference>
<dbReference type="PROSITE" id="PS00099">
    <property type="entry name" value="THIOLASE_3"/>
    <property type="match status" value="1"/>
</dbReference>